<evidence type="ECO:0000313" key="4">
    <source>
        <dbReference type="Proteomes" id="UP000011135"/>
    </source>
</evidence>
<dbReference type="SUPFAM" id="SSF51161">
    <property type="entry name" value="Trimeric LpxA-like enzymes"/>
    <property type="match status" value="1"/>
</dbReference>
<evidence type="ECO:0000256" key="1">
    <source>
        <dbReference type="ARBA" id="ARBA00022679"/>
    </source>
</evidence>
<dbReference type="InterPro" id="IPR011004">
    <property type="entry name" value="Trimer_LpxA-like_sf"/>
</dbReference>
<protein>
    <submittedName>
        <fullName evidence="3">Glucose-1-phosphate thymidylyltransferase</fullName>
    </submittedName>
</protein>
<evidence type="ECO:0000256" key="2">
    <source>
        <dbReference type="ARBA" id="ARBA00023315"/>
    </source>
</evidence>
<reference evidence="3 4" key="1">
    <citation type="submission" date="2012-12" db="EMBL/GenBank/DDBJ databases">
        <title>Genome assembly of Fulvivirga imtechensis AK7.</title>
        <authorList>
            <person name="Nupur N."/>
            <person name="Khatri I."/>
            <person name="Kumar R."/>
            <person name="Subramanian S."/>
            <person name="Pinnaka A."/>
        </authorList>
    </citation>
    <scope>NUCLEOTIDE SEQUENCE [LARGE SCALE GENOMIC DNA]</scope>
    <source>
        <strain evidence="3 4">AK7</strain>
    </source>
</reference>
<dbReference type="Pfam" id="PF13562">
    <property type="entry name" value="NTP_transf_4"/>
    <property type="match status" value="1"/>
</dbReference>
<dbReference type="OrthoDB" id="9784832at2"/>
<dbReference type="STRING" id="1237149.C900_03961"/>
<dbReference type="PANTHER" id="PTHR43584">
    <property type="entry name" value="NUCLEOTIDYL TRANSFERASE"/>
    <property type="match status" value="1"/>
</dbReference>
<dbReference type="Gene3D" id="2.160.10.10">
    <property type="entry name" value="Hexapeptide repeat proteins"/>
    <property type="match status" value="1"/>
</dbReference>
<dbReference type="PATRIC" id="fig|1237149.3.peg.3723"/>
<dbReference type="RefSeq" id="WP_009581372.1">
    <property type="nucleotide sequence ID" value="NZ_AMZN01000055.1"/>
</dbReference>
<keyword evidence="4" id="KW-1185">Reference proteome</keyword>
<dbReference type="eggNOG" id="COG1208">
    <property type="taxonomic scope" value="Bacteria"/>
</dbReference>
<dbReference type="AlphaFoldDB" id="L8JMY6"/>
<organism evidence="3 4">
    <name type="scientific">Fulvivirga imtechensis AK7</name>
    <dbReference type="NCBI Taxonomy" id="1237149"/>
    <lineage>
        <taxon>Bacteria</taxon>
        <taxon>Pseudomonadati</taxon>
        <taxon>Bacteroidota</taxon>
        <taxon>Cytophagia</taxon>
        <taxon>Cytophagales</taxon>
        <taxon>Fulvivirgaceae</taxon>
        <taxon>Fulvivirga</taxon>
    </lineage>
</organism>
<dbReference type="InterPro" id="IPR050065">
    <property type="entry name" value="GlmU-like"/>
</dbReference>
<dbReference type="InterPro" id="IPR023917">
    <property type="entry name" value="Bifunctiontional_GlmU_bac-type"/>
</dbReference>
<accession>L8JMY6</accession>
<gene>
    <name evidence="3" type="ORF">C900_03961</name>
</gene>
<dbReference type="EMBL" id="AMZN01000055">
    <property type="protein sequence ID" value="ELR70276.1"/>
    <property type="molecule type" value="Genomic_DNA"/>
</dbReference>
<dbReference type="NCBIfam" id="TIGR03991">
    <property type="entry name" value="alt_bact_glmU"/>
    <property type="match status" value="1"/>
</dbReference>
<proteinExistence type="predicted"/>
<evidence type="ECO:0000313" key="3">
    <source>
        <dbReference type="EMBL" id="ELR70276.1"/>
    </source>
</evidence>
<name>L8JMY6_9BACT</name>
<dbReference type="GO" id="GO:0016779">
    <property type="term" value="F:nucleotidyltransferase activity"/>
    <property type="evidence" value="ECO:0007669"/>
    <property type="project" value="UniProtKB-ARBA"/>
</dbReference>
<keyword evidence="1 3" id="KW-0808">Transferase</keyword>
<dbReference type="Proteomes" id="UP000011135">
    <property type="component" value="Unassembled WGS sequence"/>
</dbReference>
<keyword evidence="2" id="KW-0012">Acyltransferase</keyword>
<comment type="caution">
    <text evidence="3">The sequence shown here is derived from an EMBL/GenBank/DDBJ whole genome shotgun (WGS) entry which is preliminary data.</text>
</comment>
<sequence>MNIILFDDPVIRKSLLPLTFTRPVAEIRVGILTIAEKWSKRLEKNISFNTEDYLCEKYPCIKKNVNLWINGAFCPTDDLIDAIDDLNSEEALVRGTTIVAAKTQGDFSNLQQLPQQKYDGHATVIDAPWKIFKKNAEQIQADFDLITLGRISEDIEDAHTVIYGAENVFVEEGATIRAAIINAENGPVYIGKNAVISEGAIIRGAFALCEGAHVNMGAKVRGDSTIGPFCKVGGELSNSVLFGYSNKGHDGFVGNSVIGEWCNLGADTNTSNLKNNYANVKVWDYGKGGFTDTGEMFCGLIMGDHSKCSINTMFNTGTVVGVSSNIFGAGFPRNFIPSFSWGGAAGLTTYQLNKANEVIARVMERRGLIYDAAEQEIMKNIFEQTAEYRIWENQ</sequence>
<dbReference type="GO" id="GO:0016746">
    <property type="term" value="F:acyltransferase activity"/>
    <property type="evidence" value="ECO:0007669"/>
    <property type="project" value="UniProtKB-KW"/>
</dbReference>